<dbReference type="AlphaFoldDB" id="D8T9K0"/>
<evidence type="ECO:0000256" key="1">
    <source>
        <dbReference type="SAM" id="Phobius"/>
    </source>
</evidence>
<accession>D8T9K0</accession>
<dbReference type="Gramene" id="EFJ06643">
    <property type="protein sequence ID" value="EFJ06643"/>
    <property type="gene ID" value="SELMODRAFT_430483"/>
</dbReference>
<dbReference type="InParanoid" id="D8T9K0"/>
<keyword evidence="1" id="KW-0812">Transmembrane</keyword>
<feature type="transmembrane region" description="Helical" evidence="1">
    <location>
        <begin position="46"/>
        <end position="73"/>
    </location>
</feature>
<protein>
    <submittedName>
        <fullName evidence="2">Uncharacterized protein</fullName>
    </submittedName>
</protein>
<evidence type="ECO:0000313" key="3">
    <source>
        <dbReference type="Proteomes" id="UP000001514"/>
    </source>
</evidence>
<evidence type="ECO:0000313" key="2">
    <source>
        <dbReference type="EMBL" id="EFJ06643.1"/>
    </source>
</evidence>
<dbReference type="EMBL" id="GL377696">
    <property type="protein sequence ID" value="EFJ06643.1"/>
    <property type="molecule type" value="Genomic_DNA"/>
</dbReference>
<keyword evidence="3" id="KW-1185">Reference proteome</keyword>
<gene>
    <name evidence="2" type="ORF">SELMODRAFT_430483</name>
</gene>
<name>D8T9K0_SELML</name>
<reference evidence="2 3" key="1">
    <citation type="journal article" date="2011" name="Science">
        <title>The Selaginella genome identifies genetic changes associated with the evolution of vascular plants.</title>
        <authorList>
            <person name="Banks J.A."/>
            <person name="Nishiyama T."/>
            <person name="Hasebe M."/>
            <person name="Bowman J.L."/>
            <person name="Gribskov M."/>
            <person name="dePamphilis C."/>
            <person name="Albert V.A."/>
            <person name="Aono N."/>
            <person name="Aoyama T."/>
            <person name="Ambrose B.A."/>
            <person name="Ashton N.W."/>
            <person name="Axtell M.J."/>
            <person name="Barker E."/>
            <person name="Barker M.S."/>
            <person name="Bennetzen J.L."/>
            <person name="Bonawitz N.D."/>
            <person name="Chapple C."/>
            <person name="Cheng C."/>
            <person name="Correa L.G."/>
            <person name="Dacre M."/>
            <person name="DeBarry J."/>
            <person name="Dreyer I."/>
            <person name="Elias M."/>
            <person name="Engstrom E.M."/>
            <person name="Estelle M."/>
            <person name="Feng L."/>
            <person name="Finet C."/>
            <person name="Floyd S.K."/>
            <person name="Frommer W.B."/>
            <person name="Fujita T."/>
            <person name="Gramzow L."/>
            <person name="Gutensohn M."/>
            <person name="Harholt J."/>
            <person name="Hattori M."/>
            <person name="Heyl A."/>
            <person name="Hirai T."/>
            <person name="Hiwatashi Y."/>
            <person name="Ishikawa M."/>
            <person name="Iwata M."/>
            <person name="Karol K.G."/>
            <person name="Koehler B."/>
            <person name="Kolukisaoglu U."/>
            <person name="Kubo M."/>
            <person name="Kurata T."/>
            <person name="Lalonde S."/>
            <person name="Li K."/>
            <person name="Li Y."/>
            <person name="Litt A."/>
            <person name="Lyons E."/>
            <person name="Manning G."/>
            <person name="Maruyama T."/>
            <person name="Michael T.P."/>
            <person name="Mikami K."/>
            <person name="Miyazaki S."/>
            <person name="Morinaga S."/>
            <person name="Murata T."/>
            <person name="Mueller-Roeber B."/>
            <person name="Nelson D.R."/>
            <person name="Obara M."/>
            <person name="Oguri Y."/>
            <person name="Olmstead R.G."/>
            <person name="Onodera N."/>
            <person name="Petersen B.L."/>
            <person name="Pils B."/>
            <person name="Prigge M."/>
            <person name="Rensing S.A."/>
            <person name="Riano-Pachon D.M."/>
            <person name="Roberts A.W."/>
            <person name="Sato Y."/>
            <person name="Scheller H.V."/>
            <person name="Schulz B."/>
            <person name="Schulz C."/>
            <person name="Shakirov E.V."/>
            <person name="Shibagaki N."/>
            <person name="Shinohara N."/>
            <person name="Shippen D.E."/>
            <person name="Soerensen I."/>
            <person name="Sotooka R."/>
            <person name="Sugimoto N."/>
            <person name="Sugita M."/>
            <person name="Sumikawa N."/>
            <person name="Tanurdzic M."/>
            <person name="Theissen G."/>
            <person name="Ulvskov P."/>
            <person name="Wakazuki S."/>
            <person name="Weng J.K."/>
            <person name="Willats W.W."/>
            <person name="Wipf D."/>
            <person name="Wolf P.G."/>
            <person name="Yang L."/>
            <person name="Zimmer A.D."/>
            <person name="Zhu Q."/>
            <person name="Mitros T."/>
            <person name="Hellsten U."/>
            <person name="Loque D."/>
            <person name="Otillar R."/>
            <person name="Salamov A."/>
            <person name="Schmutz J."/>
            <person name="Shapiro H."/>
            <person name="Lindquist E."/>
            <person name="Lucas S."/>
            <person name="Rokhsar D."/>
            <person name="Grigoriev I.V."/>
        </authorList>
    </citation>
    <scope>NUCLEOTIDE SEQUENCE [LARGE SCALE GENOMIC DNA]</scope>
</reference>
<dbReference type="HOGENOM" id="CLU_1279553_0_0_1"/>
<keyword evidence="1" id="KW-1133">Transmembrane helix</keyword>
<dbReference type="Proteomes" id="UP000001514">
    <property type="component" value="Unassembled WGS sequence"/>
</dbReference>
<organism evidence="3">
    <name type="scientific">Selaginella moellendorffii</name>
    <name type="common">Spikemoss</name>
    <dbReference type="NCBI Taxonomy" id="88036"/>
    <lineage>
        <taxon>Eukaryota</taxon>
        <taxon>Viridiplantae</taxon>
        <taxon>Streptophyta</taxon>
        <taxon>Embryophyta</taxon>
        <taxon>Tracheophyta</taxon>
        <taxon>Lycopodiopsida</taxon>
        <taxon>Selaginellales</taxon>
        <taxon>Selaginellaceae</taxon>
        <taxon>Selaginella</taxon>
    </lineage>
</organism>
<sequence length="216" mass="23761">MYRSLVKPQGKTHGQAHSAFIAAGKEYELLIFPDERHMRRGLRDRIYLIAPSTLTTVGVLAEALSCFVGRAVLYQLLSADVLDHEHDFKKNIFDEQPVGVFGHNSLSRWLIHGALASLLLLTTSEAAEVAWHHLHELALDVTSSSTSAFARAHGKSVFEFVANDNGFAGGIMDHILDPHQKAPLDPEKELLASQGLNVNLKCLPAIKFAAVIEAYK</sequence>
<keyword evidence="1" id="KW-0472">Membrane</keyword>
<dbReference type="KEGG" id="smo:SELMODRAFT_430483"/>
<proteinExistence type="predicted"/>